<keyword evidence="6" id="KW-0046">Antibiotic resistance</keyword>
<evidence type="ECO:0000313" key="10">
    <source>
        <dbReference type="Proteomes" id="UP000646776"/>
    </source>
</evidence>
<comment type="subcellular location">
    <subcellularLocation>
        <location evidence="1">Cell membrane</location>
        <topology evidence="1">Peripheral membrane protein</topology>
    </subcellularLocation>
</comment>
<feature type="domain" description="ABC transporter" evidence="8">
    <location>
        <begin position="38"/>
        <end position="277"/>
    </location>
</feature>
<keyword evidence="5 9" id="KW-0067">ATP-binding</keyword>
<evidence type="ECO:0000256" key="1">
    <source>
        <dbReference type="ARBA" id="ARBA00004202"/>
    </source>
</evidence>
<protein>
    <submittedName>
        <fullName evidence="9">Daunorubicin resistance protein DrrA family ABC transporter ATP-binding protein</fullName>
    </submittedName>
</protein>
<dbReference type="Proteomes" id="UP000646776">
    <property type="component" value="Unassembled WGS sequence"/>
</dbReference>
<dbReference type="GO" id="GO:0046677">
    <property type="term" value="P:response to antibiotic"/>
    <property type="evidence" value="ECO:0007669"/>
    <property type="project" value="UniProtKB-KW"/>
</dbReference>
<keyword evidence="3" id="KW-0813">Transport</keyword>
<evidence type="ECO:0000313" key="9">
    <source>
        <dbReference type="EMBL" id="GGT80731.1"/>
    </source>
</evidence>
<evidence type="ECO:0000256" key="2">
    <source>
        <dbReference type="ARBA" id="ARBA00005417"/>
    </source>
</evidence>
<evidence type="ECO:0000256" key="4">
    <source>
        <dbReference type="ARBA" id="ARBA00022741"/>
    </source>
</evidence>
<keyword evidence="4" id="KW-0547">Nucleotide-binding</keyword>
<dbReference type="SUPFAM" id="SSF52540">
    <property type="entry name" value="P-loop containing nucleoside triphosphate hydrolases"/>
    <property type="match status" value="1"/>
</dbReference>
<evidence type="ECO:0000256" key="7">
    <source>
        <dbReference type="SAM" id="MobiDB-lite"/>
    </source>
</evidence>
<keyword evidence="10" id="KW-1185">Reference proteome</keyword>
<evidence type="ECO:0000256" key="3">
    <source>
        <dbReference type="ARBA" id="ARBA00022448"/>
    </source>
</evidence>
<dbReference type="InterPro" id="IPR003593">
    <property type="entry name" value="AAA+_ATPase"/>
</dbReference>
<proteinExistence type="inferred from homology"/>
<dbReference type="AlphaFoldDB" id="A0A918HMS7"/>
<dbReference type="Pfam" id="PF00005">
    <property type="entry name" value="ABC_tran"/>
    <property type="match status" value="1"/>
</dbReference>
<dbReference type="GO" id="GO:0016887">
    <property type="term" value="F:ATP hydrolysis activity"/>
    <property type="evidence" value="ECO:0007669"/>
    <property type="project" value="InterPro"/>
</dbReference>
<comment type="caution">
    <text evidence="9">The sequence shown here is derived from an EMBL/GenBank/DDBJ whole genome shotgun (WGS) entry which is preliminary data.</text>
</comment>
<dbReference type="SMART" id="SM00382">
    <property type="entry name" value="AAA"/>
    <property type="match status" value="1"/>
</dbReference>
<evidence type="ECO:0000256" key="6">
    <source>
        <dbReference type="ARBA" id="ARBA00023251"/>
    </source>
</evidence>
<organism evidence="9 10">
    <name type="scientific">Streptomyces phaeofaciens</name>
    <dbReference type="NCBI Taxonomy" id="68254"/>
    <lineage>
        <taxon>Bacteria</taxon>
        <taxon>Bacillati</taxon>
        <taxon>Actinomycetota</taxon>
        <taxon>Actinomycetes</taxon>
        <taxon>Kitasatosporales</taxon>
        <taxon>Streptomycetaceae</taxon>
        <taxon>Streptomyces</taxon>
    </lineage>
</organism>
<dbReference type="GO" id="GO:0005886">
    <property type="term" value="C:plasma membrane"/>
    <property type="evidence" value="ECO:0007669"/>
    <property type="project" value="UniProtKB-SubCell"/>
</dbReference>
<gene>
    <name evidence="9" type="ORF">GCM10010226_69110</name>
</gene>
<dbReference type="PANTHER" id="PTHR42711">
    <property type="entry name" value="ABC TRANSPORTER ATP-BINDING PROTEIN"/>
    <property type="match status" value="1"/>
</dbReference>
<dbReference type="InterPro" id="IPR027417">
    <property type="entry name" value="P-loop_NTPase"/>
</dbReference>
<dbReference type="InterPro" id="IPR003439">
    <property type="entry name" value="ABC_transporter-like_ATP-bd"/>
</dbReference>
<dbReference type="EMBL" id="BMSA01000026">
    <property type="protein sequence ID" value="GGT80731.1"/>
    <property type="molecule type" value="Genomic_DNA"/>
</dbReference>
<dbReference type="PROSITE" id="PS50893">
    <property type="entry name" value="ABC_TRANSPORTER_2"/>
    <property type="match status" value="1"/>
</dbReference>
<evidence type="ECO:0000256" key="5">
    <source>
        <dbReference type="ARBA" id="ARBA00022840"/>
    </source>
</evidence>
<sequence length="369" mass="40282">MRRTGAKEASAASETDPVADSAAGPLPDRAVRSVEYVIELQQLTKFYPDRKDAEGNPLAAVQGIDLRVPAGQVFGLLGRNGAGKSTLIRMIATLLEPTSGTIRVCGLDAGRHRRRVRSLLGVALGGERSVYWKLTARQNLEYFAALHGTSRRRARGRIGEVLEEMDLADRADDYVERYSTGMRQRLVIARAMLNRPGVLLLDEPASGLDPHAANNLHDHIRRLREAGHTILVTTHDMAEADLLSDRVGIIDKGCLVATGTPEELKRAVGAARLLHLQFRDPGPDRLRLLVSELEENATVRVNARPDGPPGDIVSLTLSSSHREDLGPWLFSVSARHGTTILRMENELVTLRDAFLSLTGGVPDDEPATD</sequence>
<dbReference type="PANTHER" id="PTHR42711:SF5">
    <property type="entry name" value="ABC TRANSPORTER ATP-BINDING PROTEIN NATA"/>
    <property type="match status" value="1"/>
</dbReference>
<reference evidence="9" key="1">
    <citation type="journal article" date="2014" name="Int. J. Syst. Evol. Microbiol.">
        <title>Complete genome sequence of Corynebacterium casei LMG S-19264T (=DSM 44701T), isolated from a smear-ripened cheese.</title>
        <authorList>
            <consortium name="US DOE Joint Genome Institute (JGI-PGF)"/>
            <person name="Walter F."/>
            <person name="Albersmeier A."/>
            <person name="Kalinowski J."/>
            <person name="Ruckert C."/>
        </authorList>
    </citation>
    <scope>NUCLEOTIDE SEQUENCE</scope>
    <source>
        <strain evidence="9">JCM 4125</strain>
    </source>
</reference>
<evidence type="ECO:0000259" key="8">
    <source>
        <dbReference type="PROSITE" id="PS50893"/>
    </source>
</evidence>
<reference evidence="9" key="2">
    <citation type="submission" date="2020-09" db="EMBL/GenBank/DDBJ databases">
        <authorList>
            <person name="Sun Q."/>
            <person name="Ohkuma M."/>
        </authorList>
    </citation>
    <scope>NUCLEOTIDE SEQUENCE</scope>
    <source>
        <strain evidence="9">JCM 4125</strain>
    </source>
</reference>
<dbReference type="InterPro" id="IPR050763">
    <property type="entry name" value="ABC_transporter_ATP-binding"/>
</dbReference>
<name>A0A918HMS7_9ACTN</name>
<comment type="similarity">
    <text evidence="2">Belongs to the ABC transporter superfamily.</text>
</comment>
<accession>A0A918HMS7</accession>
<dbReference type="GO" id="GO:0005524">
    <property type="term" value="F:ATP binding"/>
    <property type="evidence" value="ECO:0007669"/>
    <property type="project" value="UniProtKB-KW"/>
</dbReference>
<dbReference type="Gene3D" id="3.40.50.300">
    <property type="entry name" value="P-loop containing nucleotide triphosphate hydrolases"/>
    <property type="match status" value="1"/>
</dbReference>
<feature type="region of interest" description="Disordered" evidence="7">
    <location>
        <begin position="1"/>
        <end position="25"/>
    </location>
</feature>